<protein>
    <submittedName>
        <fullName evidence="1">Uncharacterized protein</fullName>
    </submittedName>
</protein>
<reference evidence="1" key="2">
    <citation type="journal article" date="2015" name="Data Brief">
        <title>Shoot transcriptome of the giant reed, Arundo donax.</title>
        <authorList>
            <person name="Barrero R.A."/>
            <person name="Guerrero F.D."/>
            <person name="Moolhuijzen P."/>
            <person name="Goolsby J.A."/>
            <person name="Tidwell J."/>
            <person name="Bellgard S.E."/>
            <person name="Bellgard M.I."/>
        </authorList>
    </citation>
    <scope>NUCLEOTIDE SEQUENCE</scope>
    <source>
        <tissue evidence="1">Shoot tissue taken approximately 20 cm above the soil surface</tissue>
    </source>
</reference>
<accession>A0A0A8ZVK3</accession>
<organism evidence="1">
    <name type="scientific">Arundo donax</name>
    <name type="common">Giant reed</name>
    <name type="synonym">Donax arundinaceus</name>
    <dbReference type="NCBI Taxonomy" id="35708"/>
    <lineage>
        <taxon>Eukaryota</taxon>
        <taxon>Viridiplantae</taxon>
        <taxon>Streptophyta</taxon>
        <taxon>Embryophyta</taxon>
        <taxon>Tracheophyta</taxon>
        <taxon>Spermatophyta</taxon>
        <taxon>Magnoliopsida</taxon>
        <taxon>Liliopsida</taxon>
        <taxon>Poales</taxon>
        <taxon>Poaceae</taxon>
        <taxon>PACMAD clade</taxon>
        <taxon>Arundinoideae</taxon>
        <taxon>Arundineae</taxon>
        <taxon>Arundo</taxon>
    </lineage>
</organism>
<sequence length="24" mass="2841">MYVPLECEYVEVYTKVVLVKCVSF</sequence>
<dbReference type="EMBL" id="GBRH01254476">
    <property type="protein sequence ID" value="JAD43419.1"/>
    <property type="molecule type" value="Transcribed_RNA"/>
</dbReference>
<proteinExistence type="predicted"/>
<name>A0A0A8ZVK3_ARUDO</name>
<reference evidence="1" key="1">
    <citation type="submission" date="2014-09" db="EMBL/GenBank/DDBJ databases">
        <authorList>
            <person name="Magalhaes I.L.F."/>
            <person name="Oliveira U."/>
            <person name="Santos F.R."/>
            <person name="Vidigal T.H.D.A."/>
            <person name="Brescovit A.D."/>
            <person name="Santos A.J."/>
        </authorList>
    </citation>
    <scope>NUCLEOTIDE SEQUENCE</scope>
    <source>
        <tissue evidence="1">Shoot tissue taken approximately 20 cm above the soil surface</tissue>
    </source>
</reference>
<dbReference type="AlphaFoldDB" id="A0A0A8ZVK3"/>
<evidence type="ECO:0000313" key="1">
    <source>
        <dbReference type="EMBL" id="JAD43419.1"/>
    </source>
</evidence>